<dbReference type="Proteomes" id="UP000215559">
    <property type="component" value="Unassembled WGS sequence"/>
</dbReference>
<sequence length="112" mass="12314">MADIILKIRLANGSEREPQILEWAREQQGNNHARIHPGDEDVFGADELGLADSMRANSGVNSDTSGLSRTLAREQFSDWNFLQGADSSSGQVMLRRLVEGVQKMVAGSESRK</sequence>
<dbReference type="EMBL" id="NOZP01000088">
    <property type="protein sequence ID" value="OYD15697.1"/>
    <property type="molecule type" value="Genomic_DNA"/>
</dbReference>
<accession>A0A235BVC0</accession>
<evidence type="ECO:0000313" key="1">
    <source>
        <dbReference type="EMBL" id="OYD15697.1"/>
    </source>
</evidence>
<protein>
    <submittedName>
        <fullName evidence="1">Uncharacterized protein</fullName>
    </submittedName>
</protein>
<evidence type="ECO:0000313" key="2">
    <source>
        <dbReference type="Proteomes" id="UP000215559"/>
    </source>
</evidence>
<name>A0A235BVC0_UNCW3</name>
<dbReference type="AlphaFoldDB" id="A0A235BVC0"/>
<organism evidence="1 2">
    <name type="scientific">candidate division WOR-3 bacterium JGI_Cruoil_03_51_56</name>
    <dbReference type="NCBI Taxonomy" id="1973747"/>
    <lineage>
        <taxon>Bacteria</taxon>
        <taxon>Bacteria division WOR-3</taxon>
    </lineage>
</organism>
<gene>
    <name evidence="1" type="ORF">CH330_04955</name>
</gene>
<proteinExistence type="predicted"/>
<reference evidence="1 2" key="1">
    <citation type="submission" date="2017-07" db="EMBL/GenBank/DDBJ databases">
        <title>Recovery of genomes from metagenomes via a dereplication, aggregation, and scoring strategy.</title>
        <authorList>
            <person name="Sieber C.M."/>
            <person name="Probst A.J."/>
            <person name="Sharrar A."/>
            <person name="Thomas B.C."/>
            <person name="Hess M."/>
            <person name="Tringe S.G."/>
            <person name="Banfield J.F."/>
        </authorList>
    </citation>
    <scope>NUCLEOTIDE SEQUENCE [LARGE SCALE GENOMIC DNA]</scope>
    <source>
        <strain evidence="1">JGI_Cruoil_03_51_56</strain>
    </source>
</reference>
<comment type="caution">
    <text evidence="1">The sequence shown here is derived from an EMBL/GenBank/DDBJ whole genome shotgun (WGS) entry which is preliminary data.</text>
</comment>